<dbReference type="Pfam" id="PF09157">
    <property type="entry name" value="TruB-C_2"/>
    <property type="match status" value="1"/>
</dbReference>
<protein>
    <recommendedName>
        <fullName evidence="5">tRNA pseudouridine synthase B</fullName>
        <ecNumber evidence="5">5.4.99.25</ecNumber>
    </recommendedName>
    <alternativeName>
        <fullName evidence="5">tRNA pseudouridine(55) synthase</fullName>
        <shortName evidence="5">Psi55 synthase</shortName>
    </alternativeName>
    <alternativeName>
        <fullName evidence="5">tRNA pseudouridylate synthase</fullName>
    </alternativeName>
    <alternativeName>
        <fullName evidence="5">tRNA-uridine isomerase</fullName>
    </alternativeName>
</protein>
<feature type="domain" description="tRNA pseudouridylate synthase B C-terminal" evidence="8">
    <location>
        <begin position="173"/>
        <end position="216"/>
    </location>
</feature>
<reference evidence="9 10" key="1">
    <citation type="submission" date="2020-10" db="EMBL/GenBank/DDBJ databases">
        <title>ChiBAC.</title>
        <authorList>
            <person name="Zenner C."/>
            <person name="Hitch T.C.A."/>
            <person name="Clavel T."/>
        </authorList>
    </citation>
    <scope>NUCLEOTIDE SEQUENCE [LARGE SCALE GENOMIC DNA]</scope>
    <source>
        <strain evidence="9 10">DSM 109015</strain>
    </source>
</reference>
<dbReference type="Gene3D" id="3.30.2350.10">
    <property type="entry name" value="Pseudouridine synthase"/>
    <property type="match status" value="1"/>
</dbReference>
<keyword evidence="3 5" id="KW-0819">tRNA processing</keyword>
<evidence type="ECO:0000259" key="8">
    <source>
        <dbReference type="Pfam" id="PF16198"/>
    </source>
</evidence>
<organism evidence="9 10">
    <name type="scientific">Gemmiger gallinarum</name>
    <dbReference type="NCBI Taxonomy" id="2779354"/>
    <lineage>
        <taxon>Bacteria</taxon>
        <taxon>Bacillati</taxon>
        <taxon>Bacillota</taxon>
        <taxon>Clostridia</taxon>
        <taxon>Eubacteriales</taxon>
        <taxon>Gemmiger</taxon>
    </lineage>
</organism>
<sequence>MKNGILLVDKPQGWTSFDVLAKLRGVLGTRKLGHSGTLDPMATGVLAVFVGRATAAADRQLNHDKTYEATVRLGIRTDTGDITGTVLENAPVTVGEQAFTDMLPRFVGTQQQLPPMYSAVKINGQPLYKAARAGKTVERIPREITVYSIDYLGTAGENEYRIRVACSKGTYIRTLAEDLGGALGVPATLSGLRRTAAGVFDLSGAHTMEQLLEAAQNGGVPDEWILGTDTVFAPLPALKVAKKVRLHLFNGCPTSHYPAPDGRYRVYGEDETFLGLACITGGVLNVEKLFCERE</sequence>
<dbReference type="InterPro" id="IPR020103">
    <property type="entry name" value="PsdUridine_synth_cat_dom_sf"/>
</dbReference>
<dbReference type="CDD" id="cd02573">
    <property type="entry name" value="PseudoU_synth_EcTruB"/>
    <property type="match status" value="1"/>
</dbReference>
<feature type="active site" description="Nucleophile" evidence="5">
    <location>
        <position position="39"/>
    </location>
</feature>
<accession>A0ABR9R0M0</accession>
<dbReference type="PANTHER" id="PTHR13767">
    <property type="entry name" value="TRNA-PSEUDOURIDINE SYNTHASE"/>
    <property type="match status" value="1"/>
</dbReference>
<dbReference type="SUPFAM" id="SSF55120">
    <property type="entry name" value="Pseudouridine synthase"/>
    <property type="match status" value="1"/>
</dbReference>
<evidence type="ECO:0000313" key="10">
    <source>
        <dbReference type="Proteomes" id="UP000768567"/>
    </source>
</evidence>
<dbReference type="HAMAP" id="MF_01080">
    <property type="entry name" value="TruB_bact"/>
    <property type="match status" value="1"/>
</dbReference>
<dbReference type="Pfam" id="PF01509">
    <property type="entry name" value="TruB_N"/>
    <property type="match status" value="1"/>
</dbReference>
<feature type="domain" description="Pseudouridine synthase II N-terminal" evidence="6">
    <location>
        <begin position="24"/>
        <end position="172"/>
    </location>
</feature>
<proteinExistence type="inferred from homology"/>
<dbReference type="EC" id="5.4.99.25" evidence="5"/>
<evidence type="ECO:0000259" key="7">
    <source>
        <dbReference type="Pfam" id="PF09157"/>
    </source>
</evidence>
<dbReference type="Pfam" id="PF16198">
    <property type="entry name" value="TruB_C_2"/>
    <property type="match status" value="1"/>
</dbReference>
<dbReference type="InterPro" id="IPR002501">
    <property type="entry name" value="PsdUridine_synth_N"/>
</dbReference>
<dbReference type="PANTHER" id="PTHR13767:SF2">
    <property type="entry name" value="PSEUDOURIDYLATE SYNTHASE TRUB1"/>
    <property type="match status" value="1"/>
</dbReference>
<dbReference type="Proteomes" id="UP000768567">
    <property type="component" value="Unassembled WGS sequence"/>
</dbReference>
<dbReference type="InterPro" id="IPR032819">
    <property type="entry name" value="TruB_C"/>
</dbReference>
<dbReference type="EMBL" id="JADCKC010000001">
    <property type="protein sequence ID" value="MBE5036682.1"/>
    <property type="molecule type" value="Genomic_DNA"/>
</dbReference>
<dbReference type="RefSeq" id="WP_193499974.1">
    <property type="nucleotide sequence ID" value="NZ_JADCKC010000001.1"/>
</dbReference>
<dbReference type="NCBIfam" id="TIGR00431">
    <property type="entry name" value="TruB"/>
    <property type="match status" value="1"/>
</dbReference>
<comment type="catalytic activity">
    <reaction evidence="1 5">
        <text>uridine(55) in tRNA = pseudouridine(55) in tRNA</text>
        <dbReference type="Rhea" id="RHEA:42532"/>
        <dbReference type="Rhea" id="RHEA-COMP:10101"/>
        <dbReference type="Rhea" id="RHEA-COMP:10102"/>
        <dbReference type="ChEBI" id="CHEBI:65314"/>
        <dbReference type="ChEBI" id="CHEBI:65315"/>
        <dbReference type="EC" id="5.4.99.25"/>
    </reaction>
</comment>
<comment type="similarity">
    <text evidence="2 5">Belongs to the pseudouridine synthase TruB family. Type 1 subfamily.</text>
</comment>
<evidence type="ECO:0000259" key="6">
    <source>
        <dbReference type="Pfam" id="PF01509"/>
    </source>
</evidence>
<evidence type="ECO:0000313" key="9">
    <source>
        <dbReference type="EMBL" id="MBE5036682.1"/>
    </source>
</evidence>
<dbReference type="GO" id="GO:0160148">
    <property type="term" value="F:tRNA pseudouridine(55) synthase activity"/>
    <property type="evidence" value="ECO:0007669"/>
    <property type="project" value="UniProtKB-EC"/>
</dbReference>
<comment type="function">
    <text evidence="5">Responsible for synthesis of pseudouridine from uracil-55 in the psi GC loop of transfer RNAs.</text>
</comment>
<evidence type="ECO:0000256" key="2">
    <source>
        <dbReference type="ARBA" id="ARBA00005642"/>
    </source>
</evidence>
<comment type="caution">
    <text evidence="9">The sequence shown here is derived from an EMBL/GenBank/DDBJ whole genome shotgun (WGS) entry which is preliminary data.</text>
</comment>
<evidence type="ECO:0000256" key="3">
    <source>
        <dbReference type="ARBA" id="ARBA00022694"/>
    </source>
</evidence>
<name>A0ABR9R0M0_9FIRM</name>
<evidence type="ECO:0000256" key="4">
    <source>
        <dbReference type="ARBA" id="ARBA00023235"/>
    </source>
</evidence>
<keyword evidence="10" id="KW-1185">Reference proteome</keyword>
<gene>
    <name evidence="5 9" type="primary">truB</name>
    <name evidence="9" type="ORF">INF35_02610</name>
</gene>
<dbReference type="InterPro" id="IPR015240">
    <property type="entry name" value="tRNA_sdUridine_synth_fam1_C"/>
</dbReference>
<feature type="domain" description="tRNA pseudouridine synthase II TruB subfamily 1 C-terminal" evidence="7">
    <location>
        <begin position="259"/>
        <end position="289"/>
    </location>
</feature>
<dbReference type="InterPro" id="IPR014780">
    <property type="entry name" value="tRNA_psdUridine_synth_TruB"/>
</dbReference>
<evidence type="ECO:0000256" key="5">
    <source>
        <dbReference type="HAMAP-Rule" id="MF_01080"/>
    </source>
</evidence>
<keyword evidence="4 5" id="KW-0413">Isomerase</keyword>
<evidence type="ECO:0000256" key="1">
    <source>
        <dbReference type="ARBA" id="ARBA00000385"/>
    </source>
</evidence>